<comment type="similarity">
    <text evidence="2 7">Belongs to the FlgH family.</text>
</comment>
<keyword evidence="9" id="KW-0282">Flagellum</keyword>
<evidence type="ECO:0000256" key="3">
    <source>
        <dbReference type="ARBA" id="ARBA00022729"/>
    </source>
</evidence>
<dbReference type="RefSeq" id="WP_135963741.1">
    <property type="nucleotide sequence ID" value="NZ_SRXT01000004.1"/>
</dbReference>
<comment type="subunit">
    <text evidence="7">The basal body constitutes a major portion of the flagellar organelle and consists of four rings (L,P,S, and M) mounted on a central rod.</text>
</comment>
<dbReference type="EMBL" id="SRXT01000004">
    <property type="protein sequence ID" value="TGX53231.1"/>
    <property type="molecule type" value="Genomic_DNA"/>
</dbReference>
<keyword evidence="9" id="KW-0969">Cilium</keyword>
<evidence type="ECO:0000256" key="2">
    <source>
        <dbReference type="ARBA" id="ARBA00006929"/>
    </source>
</evidence>
<dbReference type="GO" id="GO:0071973">
    <property type="term" value="P:bacterial-type flagellum-dependent cell motility"/>
    <property type="evidence" value="ECO:0007669"/>
    <property type="project" value="InterPro"/>
</dbReference>
<feature type="signal peptide" evidence="8">
    <location>
        <begin position="1"/>
        <end position="26"/>
    </location>
</feature>
<dbReference type="AlphaFoldDB" id="A0A4S1XAU6"/>
<keyword evidence="3 8" id="KW-0732">Signal</keyword>
<accession>A0A4S1XAU6</accession>
<gene>
    <name evidence="7" type="primary">flgH</name>
    <name evidence="9" type="ORF">E5A73_10230</name>
</gene>
<organism evidence="9 10">
    <name type="scientific">Sphingomonas gei</name>
    <dbReference type="NCBI Taxonomy" id="1395960"/>
    <lineage>
        <taxon>Bacteria</taxon>
        <taxon>Pseudomonadati</taxon>
        <taxon>Pseudomonadota</taxon>
        <taxon>Alphaproteobacteria</taxon>
        <taxon>Sphingomonadales</taxon>
        <taxon>Sphingomonadaceae</taxon>
        <taxon>Sphingomonas</taxon>
    </lineage>
</organism>
<dbReference type="Proteomes" id="UP000306147">
    <property type="component" value="Unassembled WGS sequence"/>
</dbReference>
<evidence type="ECO:0000313" key="10">
    <source>
        <dbReference type="Proteomes" id="UP000306147"/>
    </source>
</evidence>
<dbReference type="Pfam" id="PF02107">
    <property type="entry name" value="FlgH"/>
    <property type="match status" value="1"/>
</dbReference>
<sequence length="231" mass="24083">MKFLTGLATGALVVAAIAFTSAPAKAQFLGLGKKKAKEDFSATLAQPVPVATPANGSIFQASEGYAALYEGMRARRVGDPLTIVLVERTSASKSAGTKLDSNGGFSLTPPTTGALNLFDKSDASMSGGRNFTGTGTADQANALSGEVSVTVAAVYPNGTMLVQGQKRVTLNRGDEFLQIKGIVRTADIDANNRVASTRVADARIAYTGKGDVARASRQGWLSRFFQILSPF</sequence>
<dbReference type="GO" id="GO:0009427">
    <property type="term" value="C:bacterial-type flagellum basal body, distal rod, L ring"/>
    <property type="evidence" value="ECO:0007669"/>
    <property type="project" value="InterPro"/>
</dbReference>
<name>A0A4S1XAU6_9SPHN</name>
<evidence type="ECO:0000256" key="4">
    <source>
        <dbReference type="ARBA" id="ARBA00023136"/>
    </source>
</evidence>
<dbReference type="PRINTS" id="PR01008">
    <property type="entry name" value="FLGLRINGFLGH"/>
</dbReference>
<protein>
    <recommendedName>
        <fullName evidence="7">Flagellar L-ring protein</fullName>
    </recommendedName>
    <alternativeName>
        <fullName evidence="7">Basal body L-ring protein</fullName>
    </alternativeName>
</protein>
<keyword evidence="4 7" id="KW-0472">Membrane</keyword>
<dbReference type="OrthoDB" id="9789227at2"/>
<comment type="function">
    <text evidence="1 7">Assembles around the rod to form the L-ring and probably protects the motor/basal body from shearing forces during rotation.</text>
</comment>
<feature type="chain" id="PRO_5020198844" description="Flagellar L-ring protein" evidence="8">
    <location>
        <begin position="27"/>
        <end position="231"/>
    </location>
</feature>
<evidence type="ECO:0000256" key="8">
    <source>
        <dbReference type="SAM" id="SignalP"/>
    </source>
</evidence>
<evidence type="ECO:0000256" key="6">
    <source>
        <dbReference type="ARBA" id="ARBA00023237"/>
    </source>
</evidence>
<dbReference type="PANTHER" id="PTHR34933:SF1">
    <property type="entry name" value="FLAGELLAR L-RING PROTEIN"/>
    <property type="match status" value="1"/>
</dbReference>
<keyword evidence="6 7" id="KW-0998">Cell outer membrane</keyword>
<keyword evidence="5 7" id="KW-0975">Bacterial flagellum</keyword>
<evidence type="ECO:0000313" key="9">
    <source>
        <dbReference type="EMBL" id="TGX53231.1"/>
    </source>
</evidence>
<evidence type="ECO:0000256" key="5">
    <source>
        <dbReference type="ARBA" id="ARBA00023143"/>
    </source>
</evidence>
<evidence type="ECO:0000256" key="7">
    <source>
        <dbReference type="HAMAP-Rule" id="MF_00415"/>
    </source>
</evidence>
<evidence type="ECO:0000256" key="1">
    <source>
        <dbReference type="ARBA" id="ARBA00002591"/>
    </source>
</evidence>
<proteinExistence type="inferred from homology"/>
<comment type="subcellular location">
    <subcellularLocation>
        <location evidence="7">Cell outer membrane</location>
    </subcellularLocation>
    <subcellularLocation>
        <location evidence="7">Bacterial flagellum basal body</location>
    </subcellularLocation>
</comment>
<comment type="caution">
    <text evidence="9">The sequence shown here is derived from an EMBL/GenBank/DDBJ whole genome shotgun (WGS) entry which is preliminary data.</text>
</comment>
<dbReference type="GO" id="GO:0009279">
    <property type="term" value="C:cell outer membrane"/>
    <property type="evidence" value="ECO:0007669"/>
    <property type="project" value="UniProtKB-SubCell"/>
</dbReference>
<keyword evidence="10" id="KW-1185">Reference proteome</keyword>
<dbReference type="InterPro" id="IPR000527">
    <property type="entry name" value="Flag_Lring"/>
</dbReference>
<reference evidence="9 10" key="1">
    <citation type="submission" date="2019-04" db="EMBL/GenBank/DDBJ databases">
        <title>Sphingomonas psychrotolerans sp. nov., isolated from soil in the Tianshan Mountains, Xinjiang, China.</title>
        <authorList>
            <person name="Luo Y."/>
            <person name="Sheng H."/>
        </authorList>
    </citation>
    <scope>NUCLEOTIDE SEQUENCE [LARGE SCALE GENOMIC DNA]</scope>
    <source>
        <strain evidence="9 10">ZFGT-11</strain>
    </source>
</reference>
<dbReference type="HAMAP" id="MF_00415">
    <property type="entry name" value="FlgH"/>
    <property type="match status" value="1"/>
</dbReference>
<dbReference type="PANTHER" id="PTHR34933">
    <property type="entry name" value="FLAGELLAR L-RING PROTEIN"/>
    <property type="match status" value="1"/>
</dbReference>
<keyword evidence="9" id="KW-0966">Cell projection</keyword>
<dbReference type="GO" id="GO:0003774">
    <property type="term" value="F:cytoskeletal motor activity"/>
    <property type="evidence" value="ECO:0007669"/>
    <property type="project" value="InterPro"/>
</dbReference>